<dbReference type="Pfam" id="PF00012">
    <property type="entry name" value="HSP70"/>
    <property type="match status" value="1"/>
</dbReference>
<keyword evidence="4" id="KW-0346">Stress response</keyword>
<evidence type="ECO:0000256" key="1">
    <source>
        <dbReference type="ARBA" id="ARBA00022741"/>
    </source>
</evidence>
<accession>A0A076L8R4</accession>
<dbReference type="EMBL" id="KJ815045">
    <property type="protein sequence ID" value="AIJ01411.1"/>
    <property type="molecule type" value="Genomic_RNA"/>
</dbReference>
<sequence length="554" mass="61924">MSIKAGLDFGTTFSTISCFYNNKLFSLKLNGTEYIPTCLSITPNNEVIVGGPSQVLEASETPSCYFYDLKRWVGVTSVNYEVVKAKINPMYKTRLSNNKVYITGINKGFSTEFSVEQLILHYVNTLVRLFSKTENLKITDLNVSVPADYKSGQRLFMQAVCSSLGFNLRRIVNEPSAAAIYCVSKYPQYAYFYIYDFGGGTFDTSLIVRYGKFVTVADTQGDSFLGGRDIDKTISKFIMDKNALNAPLSADMLASIKEETNSTGRSSYNIISDDGSIINIQFTFDDLVKCVEPFARRSFSILRSLVSRNKTSNGALFLVGGSSLLRPIQNRADGFARNHGLALIIDPDLRAAVSFGCSMLHAQEDSGNMTYIDCNSHPLMDLGLYCHPRIIIRKPMSVPYTHKIEREVTRFITTALNVYEGSDLFVLNNDWLISADVDYSKYAKMGETLVSVYKYTIDGILELSMANKTTGKSWVLPNTFARSEKIVISDLTLTQLSNVDELATIVSILSYFDATFNYLISMFNTPSIFEREVGKISDAKGLYSRLVEQNRNFS</sequence>
<dbReference type="InterPro" id="IPR018181">
    <property type="entry name" value="Heat_shock_70_CS"/>
</dbReference>
<dbReference type="Gene3D" id="3.30.420.40">
    <property type="match status" value="2"/>
</dbReference>
<protein>
    <submittedName>
        <fullName evidence="4">Heat shock protein 70-like protein</fullName>
    </submittedName>
</protein>
<dbReference type="SUPFAM" id="SSF53067">
    <property type="entry name" value="Actin-like ATPase domain"/>
    <property type="match status" value="2"/>
</dbReference>
<dbReference type="Gene3D" id="3.30.30.30">
    <property type="match status" value="1"/>
</dbReference>
<evidence type="ECO:0000256" key="2">
    <source>
        <dbReference type="ARBA" id="ARBA00022840"/>
    </source>
</evidence>
<dbReference type="PROSITE" id="PS00329">
    <property type="entry name" value="HSP70_2"/>
    <property type="match status" value="1"/>
</dbReference>
<dbReference type="GO" id="GO:0005524">
    <property type="term" value="F:ATP binding"/>
    <property type="evidence" value="ECO:0007669"/>
    <property type="project" value="UniProtKB-KW"/>
</dbReference>
<organism evidence="4">
    <name type="scientific">Tomato chlorosis virus</name>
    <dbReference type="NCBI Taxonomy" id="67754"/>
    <lineage>
        <taxon>Viruses</taxon>
        <taxon>Riboviria</taxon>
        <taxon>Orthornavirae</taxon>
        <taxon>Kitrinoviricota</taxon>
        <taxon>Alsuviricetes</taxon>
        <taxon>Martellivirales</taxon>
        <taxon>Closteroviridae</taxon>
        <taxon>Crinivirus</taxon>
        <taxon>Crinivirus tomatichlorosis</taxon>
    </lineage>
</organism>
<dbReference type="PANTHER" id="PTHR19375">
    <property type="entry name" value="HEAT SHOCK PROTEIN 70KDA"/>
    <property type="match status" value="1"/>
</dbReference>
<evidence type="ECO:0000313" key="4">
    <source>
        <dbReference type="EMBL" id="AIJ01411.1"/>
    </source>
</evidence>
<dbReference type="SUPFAM" id="SSF100920">
    <property type="entry name" value="Heat shock protein 70kD (HSP70), peptide-binding domain"/>
    <property type="match status" value="1"/>
</dbReference>
<dbReference type="Gene3D" id="3.90.640.10">
    <property type="entry name" value="Actin, Chain A, domain 4"/>
    <property type="match status" value="1"/>
</dbReference>
<comment type="similarity">
    <text evidence="3">Belongs to the heat shock protein 70 family.</text>
</comment>
<reference evidence="4" key="1">
    <citation type="submission" date="2014-05" db="EMBL/GenBank/DDBJ databases">
        <title>The Complete Nucleotide Sequence of the RNA2 of a Chinese Isolate of Tomato chlorosis virus.</title>
        <authorList>
            <person name="Karwitha M.C."/>
            <person name="Tao X."/>
        </authorList>
    </citation>
    <scope>NUCLEOTIDE SEQUENCE</scope>
    <source>
        <strain evidence="4">Nanjing</strain>
    </source>
</reference>
<evidence type="ECO:0000256" key="3">
    <source>
        <dbReference type="RuleBase" id="RU003322"/>
    </source>
</evidence>
<dbReference type="InterPro" id="IPR029047">
    <property type="entry name" value="HSP70_peptide-bd_sf"/>
</dbReference>
<dbReference type="InterPro" id="IPR043129">
    <property type="entry name" value="ATPase_NBD"/>
</dbReference>
<name>A0A076L8R4_9CLOS</name>
<keyword evidence="2 3" id="KW-0067">ATP-binding</keyword>
<dbReference type="InterPro" id="IPR013126">
    <property type="entry name" value="Hsp_70_fam"/>
</dbReference>
<dbReference type="GO" id="GO:0140662">
    <property type="term" value="F:ATP-dependent protein folding chaperone"/>
    <property type="evidence" value="ECO:0007669"/>
    <property type="project" value="InterPro"/>
</dbReference>
<keyword evidence="1 3" id="KW-0547">Nucleotide-binding</keyword>
<proteinExistence type="inferred from homology"/>